<sequence>MSQRFELLEWWSDYVEAAAMGKVSLSLTALRMQSQIPH</sequence>
<dbReference type="AlphaFoldDB" id="A0A090RTC6"/>
<keyword evidence="2" id="KW-1185">Reference proteome</keyword>
<gene>
    <name evidence="1" type="ORF">JCM19235_1924</name>
</gene>
<reference evidence="1 2" key="2">
    <citation type="submission" date="2014-09" db="EMBL/GenBank/DDBJ databases">
        <authorList>
            <consortium name="NBRP consortium"/>
            <person name="Sawabe T."/>
            <person name="Meirelles P."/>
            <person name="Nakanishi M."/>
            <person name="Sayaka M."/>
            <person name="Hattori M."/>
            <person name="Ohkuma M."/>
        </authorList>
    </citation>
    <scope>NUCLEOTIDE SEQUENCE [LARGE SCALE GENOMIC DNA]</scope>
    <source>
        <strain evidence="2">JCM19235</strain>
    </source>
</reference>
<proteinExistence type="predicted"/>
<dbReference type="EMBL" id="BBMR01000003">
    <property type="protein sequence ID" value="GAL18501.1"/>
    <property type="molecule type" value="Genomic_DNA"/>
</dbReference>
<evidence type="ECO:0000313" key="1">
    <source>
        <dbReference type="EMBL" id="GAL18501.1"/>
    </source>
</evidence>
<evidence type="ECO:0000313" key="2">
    <source>
        <dbReference type="Proteomes" id="UP000029228"/>
    </source>
</evidence>
<comment type="caution">
    <text evidence="1">The sequence shown here is derived from an EMBL/GenBank/DDBJ whole genome shotgun (WGS) entry which is preliminary data.</text>
</comment>
<name>A0A090RTC6_9VIBR</name>
<dbReference type="Proteomes" id="UP000029228">
    <property type="component" value="Unassembled WGS sequence"/>
</dbReference>
<protein>
    <submittedName>
        <fullName evidence="1">Uncharacterized protein</fullName>
    </submittedName>
</protein>
<accession>A0A090RTC6</accession>
<organism evidence="1 2">
    <name type="scientific">Vibrio maritimus</name>
    <dbReference type="NCBI Taxonomy" id="990268"/>
    <lineage>
        <taxon>Bacteria</taxon>
        <taxon>Pseudomonadati</taxon>
        <taxon>Pseudomonadota</taxon>
        <taxon>Gammaproteobacteria</taxon>
        <taxon>Vibrionales</taxon>
        <taxon>Vibrionaceae</taxon>
        <taxon>Vibrio</taxon>
    </lineage>
</organism>
<reference evidence="1 2" key="1">
    <citation type="submission" date="2014-09" db="EMBL/GenBank/DDBJ databases">
        <title>Vibrio maritimus JCM 19235. (C45) whole genome shotgun sequence.</title>
        <authorList>
            <person name="Sawabe T."/>
            <person name="Meirelles P."/>
            <person name="Nakanishi M."/>
            <person name="Sayaka M."/>
            <person name="Hattori M."/>
            <person name="Ohkuma M."/>
        </authorList>
    </citation>
    <scope>NUCLEOTIDE SEQUENCE [LARGE SCALE GENOMIC DNA]</scope>
    <source>
        <strain evidence="2">JCM19235</strain>
    </source>
</reference>